<feature type="compositionally biased region" description="Low complexity" evidence="11">
    <location>
        <begin position="622"/>
        <end position="644"/>
    </location>
</feature>
<reference evidence="13 14" key="1">
    <citation type="journal article" date="2018" name="Evol. Lett.">
        <title>Horizontal gene cluster transfer increased hallucinogenic mushroom diversity.</title>
        <authorList>
            <person name="Reynolds H.T."/>
            <person name="Vijayakumar V."/>
            <person name="Gluck-Thaler E."/>
            <person name="Korotkin H.B."/>
            <person name="Matheny P.B."/>
            <person name="Slot J.C."/>
        </authorList>
    </citation>
    <scope>NUCLEOTIDE SEQUENCE [LARGE SCALE GENOMIC DNA]</scope>
    <source>
        <strain evidence="13 14">2631</strain>
    </source>
</reference>
<organism evidence="13 14">
    <name type="scientific">Psilocybe cyanescens</name>
    <dbReference type="NCBI Taxonomy" id="93625"/>
    <lineage>
        <taxon>Eukaryota</taxon>
        <taxon>Fungi</taxon>
        <taxon>Dikarya</taxon>
        <taxon>Basidiomycota</taxon>
        <taxon>Agaricomycotina</taxon>
        <taxon>Agaricomycetes</taxon>
        <taxon>Agaricomycetidae</taxon>
        <taxon>Agaricales</taxon>
        <taxon>Agaricineae</taxon>
        <taxon>Strophariaceae</taxon>
        <taxon>Psilocybe</taxon>
    </lineage>
</organism>
<comment type="similarity">
    <text evidence="10">Belongs to the MDM34 family.</text>
</comment>
<protein>
    <recommendedName>
        <fullName evidence="10">Mitochondrial distribution and morphology protein 34</fullName>
    </recommendedName>
</protein>
<evidence type="ECO:0000313" key="13">
    <source>
        <dbReference type="EMBL" id="PPQ68305.1"/>
    </source>
</evidence>
<evidence type="ECO:0000256" key="4">
    <source>
        <dbReference type="ARBA" id="ARBA00022692"/>
    </source>
</evidence>
<sequence>MSFTFNWPRFSDQFHYDAIQMLNTALNKGNKPPIIADRIEVIELEMGSQPPELEIRDIGDLTVDQFRGIFRLTYAGDAHLVLKTKVQANPLNHKQPDIHLMAGSRGMLAAKHPLVVPMLLRLSHFRLSSYVVLVVSKQKGITLVFKTDPLQHVDINSTFDSIAVIQNFIQREIEGQLRQMFREDLPGIIHRLSQQWVKAKVEAPYLSTQHLNHKPSPSSVNSHRTRPPPSSTGAPSTPPFQKVPTPPEPSPSSHPDLENFDPTYGLRPEGLPTKSVFKGFSSLFTPNKGLADLAEEVDDDSSAGLNSEFGEHDDDEDQLDSFDFVDWGDDSSAAEGRHHETSTTTTPEYETIPAVGGGTITRPRVFHSQSQVGLSRSISSLNGAHSSHPHPPSNSSSRQPTPLSASHPNLHLHMNSSASSTAGVPLRTAPIPGSYAQRPGMYHRAHRSMNGSFSGRPCTPDSNDSPPSTSSGPSTSASASAAPFSRRGSGLAYPFPYTPSSSSSGTNVAGLRRSESPSPIYMRRGPGERRMSSASDTTAFSGVSYRTATTATGRAFPEHAPDYDYEYERDSHPSGGYLHPYSSDAEHLSQRERARGGRHPPASPSAASSSRARSPLQDPTLSPSQSASASLSPSISASTPASPSKHYRPPLNTHSNFHASPSQHAQQQHSQQHARAHKIVLHPSSGSSSIHQLSTLSTSNHTLSPYTRDLSHFTVRSVPPRANSMGAAGVVGVGVGASYGFGAYAGPGGVGTGGAGGVGVNGERGHVKAKRKRMYKLGGKGAAAAAAAAAAEAKAKAEVEAAGRRRGGASGDRRGGQGEDEFDVSDMDRYFTHDVNVNPGASVSTNEPRTL</sequence>
<evidence type="ECO:0000256" key="9">
    <source>
        <dbReference type="ARBA" id="ARBA00023136"/>
    </source>
</evidence>
<feature type="compositionally biased region" description="Low complexity" evidence="11">
    <location>
        <begin position="465"/>
        <end position="489"/>
    </location>
</feature>
<feature type="region of interest" description="Disordered" evidence="11">
    <location>
        <begin position="207"/>
        <end position="268"/>
    </location>
</feature>
<dbReference type="GO" id="GO:0007005">
    <property type="term" value="P:mitochondrion organization"/>
    <property type="evidence" value="ECO:0007669"/>
    <property type="project" value="InterPro"/>
</dbReference>
<dbReference type="InParanoid" id="A0A409VPU9"/>
<feature type="compositionally biased region" description="Low complexity" evidence="11">
    <location>
        <begin position="658"/>
        <end position="671"/>
    </location>
</feature>
<dbReference type="EMBL" id="NHYD01003960">
    <property type="protein sequence ID" value="PPQ68305.1"/>
    <property type="molecule type" value="Genomic_DNA"/>
</dbReference>
<evidence type="ECO:0000256" key="10">
    <source>
        <dbReference type="HAMAP-Rule" id="MF_03105"/>
    </source>
</evidence>
<feature type="compositionally biased region" description="Basic and acidic residues" evidence="11">
    <location>
        <begin position="584"/>
        <end position="595"/>
    </location>
</feature>
<comment type="domain">
    <text evidence="10">Lacks alpha-helical transmembrane segments, suggesting that it resides in the membrane via beta-sheet conformations similar to those predicted for other outer membrane proteins and porin.</text>
</comment>
<feature type="region of interest" description="Disordered" evidence="11">
    <location>
        <begin position="795"/>
        <end position="851"/>
    </location>
</feature>
<feature type="region of interest" description="Disordered" evidence="11">
    <location>
        <begin position="379"/>
        <end position="538"/>
    </location>
</feature>
<dbReference type="PROSITE" id="PS51847">
    <property type="entry name" value="SMP"/>
    <property type="match status" value="1"/>
</dbReference>
<feature type="compositionally biased region" description="Polar residues" evidence="11">
    <location>
        <begin position="398"/>
        <end position="407"/>
    </location>
</feature>
<feature type="compositionally biased region" description="Polar residues" evidence="11">
    <location>
        <begin position="839"/>
        <end position="851"/>
    </location>
</feature>
<dbReference type="GO" id="GO:0032865">
    <property type="term" value="C:ERMES complex"/>
    <property type="evidence" value="ECO:0007669"/>
    <property type="project" value="UniProtKB-UniRule"/>
</dbReference>
<feature type="compositionally biased region" description="Polar residues" evidence="11">
    <location>
        <begin position="207"/>
        <end position="222"/>
    </location>
</feature>
<gene>
    <name evidence="10" type="primary">MDM34</name>
    <name evidence="13" type="ORF">CVT25_001393</name>
</gene>
<dbReference type="GO" id="GO:0015914">
    <property type="term" value="P:phospholipid transport"/>
    <property type="evidence" value="ECO:0007669"/>
    <property type="project" value="TreeGrafter"/>
</dbReference>
<feature type="compositionally biased region" description="Low complexity" evidence="11">
    <location>
        <begin position="342"/>
        <end position="351"/>
    </location>
</feature>
<feature type="domain" description="SMP-LTD" evidence="12">
    <location>
        <begin position="1"/>
        <end position="194"/>
    </location>
</feature>
<evidence type="ECO:0000256" key="1">
    <source>
        <dbReference type="ARBA" id="ARBA00004370"/>
    </source>
</evidence>
<evidence type="ECO:0000259" key="12">
    <source>
        <dbReference type="PROSITE" id="PS51847"/>
    </source>
</evidence>
<keyword evidence="8 10" id="KW-0496">Mitochondrion</keyword>
<feature type="region of interest" description="Disordered" evidence="11">
    <location>
        <begin position="552"/>
        <end position="676"/>
    </location>
</feature>
<comment type="function">
    <text evidence="10">Component of the ERMES/MDM complex, which serves as a molecular tether to connect the endoplasmic reticulum (ER) and mitochondria. Components of this complex are involved in the control of mitochondrial shape and protein biogenesis, and function in nonvesicular lipid trafficking between the ER and mitochondria. MDM34 is required for the interaction of the ER-resident membrane protein MMM1 and the outer mitochondrial membrane-resident beta-barrel protein MDM10.</text>
</comment>
<keyword evidence="9 10" id="KW-0472">Membrane</keyword>
<keyword evidence="4 10" id="KW-0812">Transmembrane</keyword>
<evidence type="ECO:0000256" key="5">
    <source>
        <dbReference type="ARBA" id="ARBA00022787"/>
    </source>
</evidence>
<dbReference type="PANTHER" id="PTHR28185">
    <property type="entry name" value="MITOCHONDRIAL DISTRIBUTION AND MORPHOLOGY PROTEIN 34"/>
    <property type="match status" value="1"/>
</dbReference>
<evidence type="ECO:0000256" key="7">
    <source>
        <dbReference type="ARBA" id="ARBA00023121"/>
    </source>
</evidence>
<keyword evidence="7" id="KW-0446">Lipid-binding</keyword>
<feature type="region of interest" description="Disordered" evidence="11">
    <location>
        <begin position="296"/>
        <end position="361"/>
    </location>
</feature>
<proteinExistence type="inferred from homology"/>
<comment type="caution">
    <text evidence="13">The sequence shown here is derived from an EMBL/GenBank/DDBJ whole genome shotgun (WGS) entry which is preliminary data.</text>
</comment>
<dbReference type="GO" id="GO:1990456">
    <property type="term" value="P:mitochondrion-endoplasmic reticulum membrane tethering"/>
    <property type="evidence" value="ECO:0007669"/>
    <property type="project" value="TreeGrafter"/>
</dbReference>
<dbReference type="STRING" id="93625.A0A409VPU9"/>
<dbReference type="InterPro" id="IPR031468">
    <property type="entry name" value="SMP_LBD"/>
</dbReference>
<name>A0A409VPU9_PSICY</name>
<evidence type="ECO:0000256" key="11">
    <source>
        <dbReference type="SAM" id="MobiDB-lite"/>
    </source>
</evidence>
<dbReference type="InterPro" id="IPR058825">
    <property type="entry name" value="MDM34_N"/>
</dbReference>
<feature type="compositionally biased region" description="Acidic residues" evidence="11">
    <location>
        <begin position="311"/>
        <end position="320"/>
    </location>
</feature>
<dbReference type="OrthoDB" id="17927at2759"/>
<keyword evidence="6" id="KW-0445">Lipid transport</keyword>
<keyword evidence="3 10" id="KW-1134">Transmembrane beta strand</keyword>
<dbReference type="CDD" id="cd21673">
    <property type="entry name" value="SMP_Mdm34"/>
    <property type="match status" value="1"/>
</dbReference>
<dbReference type="HAMAP" id="MF_03105">
    <property type="entry name" value="Mdm34"/>
    <property type="match status" value="1"/>
</dbReference>
<evidence type="ECO:0000256" key="2">
    <source>
        <dbReference type="ARBA" id="ARBA00022448"/>
    </source>
</evidence>
<evidence type="ECO:0000256" key="8">
    <source>
        <dbReference type="ARBA" id="ARBA00023128"/>
    </source>
</evidence>
<keyword evidence="2" id="KW-0813">Transport</keyword>
<evidence type="ECO:0000256" key="3">
    <source>
        <dbReference type="ARBA" id="ARBA00022452"/>
    </source>
</evidence>
<comment type="subcellular location">
    <subcellularLocation>
        <location evidence="1">Membrane</location>
    </subcellularLocation>
    <subcellularLocation>
        <location evidence="10">Mitochondrion outer membrane</location>
        <topology evidence="10">Multi-pass membrane protein</topology>
    </subcellularLocation>
    <text evidence="10">The ERMES/MDM complex localizes to a few discrete foci (around 10 per single cell), that represent mitochondria-endoplasmic reticulum junctions. These foci are often found next to mtDNA nucleoids.</text>
</comment>
<comment type="subunit">
    <text evidence="10">Component of the ER-mitochondria encounter structure (ERMES) or MDM complex, composed of MMM1, MDM10, MDM12 and MDM34.</text>
</comment>
<keyword evidence="5 10" id="KW-1000">Mitochondrion outer membrane</keyword>
<keyword evidence="14" id="KW-1185">Reference proteome</keyword>
<dbReference type="PANTHER" id="PTHR28185:SF1">
    <property type="entry name" value="MITOCHONDRIAL DISTRIBUTION AND MORPHOLOGY PROTEIN 34"/>
    <property type="match status" value="1"/>
</dbReference>
<evidence type="ECO:0000313" key="14">
    <source>
        <dbReference type="Proteomes" id="UP000283269"/>
    </source>
</evidence>
<dbReference type="GO" id="GO:0008289">
    <property type="term" value="F:lipid binding"/>
    <property type="evidence" value="ECO:0007669"/>
    <property type="project" value="UniProtKB-KW"/>
</dbReference>
<dbReference type="Pfam" id="PF26545">
    <property type="entry name" value="Mdm34_N"/>
    <property type="match status" value="1"/>
</dbReference>
<feature type="compositionally biased region" description="Low complexity" evidence="11">
    <location>
        <begin position="604"/>
        <end position="615"/>
    </location>
</feature>
<feature type="compositionally biased region" description="Basic and acidic residues" evidence="11">
    <location>
        <begin position="556"/>
        <end position="572"/>
    </location>
</feature>
<dbReference type="AlphaFoldDB" id="A0A409VPU9"/>
<dbReference type="InterPro" id="IPR027536">
    <property type="entry name" value="MDM34"/>
</dbReference>
<dbReference type="Proteomes" id="UP000283269">
    <property type="component" value="Unassembled WGS sequence"/>
</dbReference>
<accession>A0A409VPU9</accession>
<evidence type="ECO:0000256" key="6">
    <source>
        <dbReference type="ARBA" id="ARBA00023055"/>
    </source>
</evidence>